<keyword evidence="4" id="KW-1185">Reference proteome</keyword>
<feature type="domain" description="RNA polymerase sigma-70 ECF-like HTH" evidence="1">
    <location>
        <begin position="273"/>
        <end position="434"/>
    </location>
</feature>
<dbReference type="SUPFAM" id="SSF101898">
    <property type="entry name" value="NHL repeat"/>
    <property type="match status" value="1"/>
</dbReference>
<dbReference type="InterPro" id="IPR036388">
    <property type="entry name" value="WH-like_DNA-bd_sf"/>
</dbReference>
<dbReference type="Proteomes" id="UP001642464">
    <property type="component" value="Unassembled WGS sequence"/>
</dbReference>
<dbReference type="Gene3D" id="2.120.10.30">
    <property type="entry name" value="TolB, C-terminal domain"/>
    <property type="match status" value="1"/>
</dbReference>
<gene>
    <name evidence="3" type="ORF">SCF082_LOCUS22230</name>
</gene>
<name>A0ABP0LEF4_9DINO</name>
<dbReference type="SUPFAM" id="SSF88659">
    <property type="entry name" value="Sigma3 and sigma4 domains of RNA polymerase sigma factors"/>
    <property type="match status" value="1"/>
</dbReference>
<comment type="caution">
    <text evidence="3">The sequence shown here is derived from an EMBL/GenBank/DDBJ whole genome shotgun (WGS) entry which is preliminary data.</text>
</comment>
<dbReference type="InterPro" id="IPR013830">
    <property type="entry name" value="SGNH_hydro"/>
</dbReference>
<dbReference type="Gene3D" id="1.10.10.10">
    <property type="entry name" value="Winged helix-like DNA-binding domain superfamily/Winged helix DNA-binding domain"/>
    <property type="match status" value="1"/>
</dbReference>
<reference evidence="3 4" key="1">
    <citation type="submission" date="2024-02" db="EMBL/GenBank/DDBJ databases">
        <authorList>
            <person name="Chen Y."/>
            <person name="Shah S."/>
            <person name="Dougan E. K."/>
            <person name="Thang M."/>
            <person name="Chan C."/>
        </authorList>
    </citation>
    <scope>NUCLEOTIDE SEQUENCE [LARGE SCALE GENOMIC DNA]</scope>
</reference>
<sequence length="769" mass="84622">MSFPLDRRTFFQSGVLAAGMAASGAAAAQQKPSFEGNSLLKPGATVLLQGDSITDAGRKKNGDLPPNDQAALGKGYAFLTAAHLLAGHPDADLKIHNRGISGNKVHQLDARWQPDCIDLKPDVLSILIGVNDIWHHLNGQYDGTVDTYRNDYHALMKRTKEALPDVKIVICEPFVLKTGAVDDKWFPSFDEFRAAAKEVADEHGDVWVPYQTMFDEAVKLAPPEHWARDGVHPSDAAADASSPAGREAVGELAQLSWYPLYAFLRRSGHGAHEAEDLVQGFFARLVEKQLLAGLSEGRGRFRNYLLVCLKRYVANEHERQTALKRGGGDTTLPLALRQDQWRNADERYQIEPASPNATPDRIYQRRWALAMLDRAMSELEAAWDEAGKQQQFAALRVYLTGDAEAPTHAEVATQLGISAGAVKTAVHRLRSQFRELLCQAVAETLDRDELLEDELQLRLMIATRHLVLTSVAALFTFFCGTATAALVSPIAPGDIIFNEFFEGWHKLDPNTHQVTRLPWPVLRNTVEIQFDTDGAILYDTDSQIQRLNPLTGHVRSLKVAGLQNVDGFVVQPTGDLLIANNLEVSRYSRTTGVLSTLATETFFAPAGIAQSEDGRVFITEFFENLREIDPMTGGRSLVTSAELSIPSLIAVRSDGDLIVKNFSPSVLYRIDPDTGTRTLFSDDLPTFPSEFTLDAADNLWLTSTDGIYYYDKQGGVKTLVASGTFFSPKGIAVVPDGWTPPPVQEPSTIVLAAIPMAAMVCIHAHRRRQ</sequence>
<evidence type="ECO:0000313" key="3">
    <source>
        <dbReference type="EMBL" id="CAK9037541.1"/>
    </source>
</evidence>
<dbReference type="CDD" id="cd01834">
    <property type="entry name" value="SGNH_hydrolase_like_2"/>
    <property type="match status" value="1"/>
</dbReference>
<proteinExistence type="predicted"/>
<organism evidence="3 4">
    <name type="scientific">Durusdinium trenchii</name>
    <dbReference type="NCBI Taxonomy" id="1381693"/>
    <lineage>
        <taxon>Eukaryota</taxon>
        <taxon>Sar</taxon>
        <taxon>Alveolata</taxon>
        <taxon>Dinophyceae</taxon>
        <taxon>Suessiales</taxon>
        <taxon>Symbiodiniaceae</taxon>
        <taxon>Durusdinium</taxon>
    </lineage>
</organism>
<dbReference type="InterPro" id="IPR013324">
    <property type="entry name" value="RNA_pol_sigma_r3/r4-like"/>
</dbReference>
<accession>A0ABP0LEF4</accession>
<dbReference type="InterPro" id="IPR011042">
    <property type="entry name" value="6-blade_b-propeller_TolB-like"/>
</dbReference>
<feature type="domain" description="SGNH hydrolase-type esterase" evidence="2">
    <location>
        <begin position="50"/>
        <end position="238"/>
    </location>
</feature>
<dbReference type="Pfam" id="PF13472">
    <property type="entry name" value="Lipase_GDSL_2"/>
    <property type="match status" value="1"/>
</dbReference>
<evidence type="ECO:0000259" key="1">
    <source>
        <dbReference type="Pfam" id="PF07638"/>
    </source>
</evidence>
<dbReference type="Gene3D" id="3.40.50.1110">
    <property type="entry name" value="SGNH hydrolase"/>
    <property type="match status" value="1"/>
</dbReference>
<evidence type="ECO:0000313" key="4">
    <source>
        <dbReference type="Proteomes" id="UP001642464"/>
    </source>
</evidence>
<dbReference type="InterPro" id="IPR053812">
    <property type="entry name" value="HTH_Sigma70_ECF-like"/>
</dbReference>
<evidence type="ECO:0000259" key="2">
    <source>
        <dbReference type="Pfam" id="PF13472"/>
    </source>
</evidence>
<dbReference type="Pfam" id="PF07638">
    <property type="entry name" value="Sigma70_ECF"/>
    <property type="match status" value="1"/>
</dbReference>
<dbReference type="SUPFAM" id="SSF52266">
    <property type="entry name" value="SGNH hydrolase"/>
    <property type="match status" value="1"/>
</dbReference>
<dbReference type="PANTHER" id="PTHR30383">
    <property type="entry name" value="THIOESTERASE 1/PROTEASE 1/LYSOPHOSPHOLIPASE L1"/>
    <property type="match status" value="1"/>
</dbReference>
<dbReference type="InterPro" id="IPR006311">
    <property type="entry name" value="TAT_signal"/>
</dbReference>
<dbReference type="InterPro" id="IPR036514">
    <property type="entry name" value="SGNH_hydro_sf"/>
</dbReference>
<dbReference type="InterPro" id="IPR051532">
    <property type="entry name" value="Ester_Hydrolysis_Enzymes"/>
</dbReference>
<protein>
    <submittedName>
        <fullName evidence="3">Acetylxylan esterase (Acetyl-xylooligosaccharide esterase)</fullName>
    </submittedName>
</protein>
<dbReference type="PROSITE" id="PS51318">
    <property type="entry name" value="TAT"/>
    <property type="match status" value="1"/>
</dbReference>
<dbReference type="EMBL" id="CAXAMM010015891">
    <property type="protein sequence ID" value="CAK9037541.1"/>
    <property type="molecule type" value="Genomic_DNA"/>
</dbReference>
<dbReference type="PANTHER" id="PTHR30383:SF5">
    <property type="entry name" value="SGNH HYDROLASE-TYPE ESTERASE DOMAIN-CONTAINING PROTEIN"/>
    <property type="match status" value="1"/>
</dbReference>